<keyword evidence="1" id="KW-0472">Membrane</keyword>
<organism evidence="2 3">
    <name type="scientific">Caballeronia choica</name>
    <dbReference type="NCBI Taxonomy" id="326476"/>
    <lineage>
        <taxon>Bacteria</taxon>
        <taxon>Pseudomonadati</taxon>
        <taxon>Pseudomonadota</taxon>
        <taxon>Betaproteobacteria</taxon>
        <taxon>Burkholderiales</taxon>
        <taxon>Burkholderiaceae</taxon>
        <taxon>Caballeronia</taxon>
    </lineage>
</organism>
<feature type="transmembrane region" description="Helical" evidence="1">
    <location>
        <begin position="41"/>
        <end position="61"/>
    </location>
</feature>
<feature type="transmembrane region" description="Helical" evidence="1">
    <location>
        <begin position="82"/>
        <end position="104"/>
    </location>
</feature>
<dbReference type="InterPro" id="IPR011223">
    <property type="entry name" value="UCP028770"/>
</dbReference>
<gene>
    <name evidence="2" type="primary">yiaW</name>
    <name evidence="2" type="ORF">AWB68_00773</name>
</gene>
<dbReference type="OrthoDB" id="5522885at2"/>
<dbReference type="Pfam" id="PF11742">
    <property type="entry name" value="DUF3302"/>
    <property type="match status" value="1"/>
</dbReference>
<dbReference type="Proteomes" id="UP000054770">
    <property type="component" value="Unassembled WGS sequence"/>
</dbReference>
<dbReference type="AlphaFoldDB" id="A0A158FLF0"/>
<proteinExistence type="predicted"/>
<protein>
    <submittedName>
        <fullName evidence="2">Inner membrane protein YiaW</fullName>
    </submittedName>
</protein>
<sequence>MKQTTPDGAALRQAAKTGALIALFAAQPAFAFSGGLEDRLADIISTIVLIFVPIGGVVLFWKVHILPEIAAEKRHHPQKEAIKVLCIMSLLFGGLLWPFAWLWAYTKPVGYRAAYGRDKHDDYYAEQAATAAEQTPAPSGAVDADALRREIASLQSRLAAVEAKPSAKATLPPAL</sequence>
<keyword evidence="1" id="KW-1133">Transmembrane helix</keyword>
<evidence type="ECO:0000256" key="1">
    <source>
        <dbReference type="SAM" id="Phobius"/>
    </source>
</evidence>
<evidence type="ECO:0000313" key="2">
    <source>
        <dbReference type="EMBL" id="SAL20688.1"/>
    </source>
</evidence>
<dbReference type="EMBL" id="FCON02000005">
    <property type="protein sequence ID" value="SAL20688.1"/>
    <property type="molecule type" value="Genomic_DNA"/>
</dbReference>
<accession>A0A158FLF0</accession>
<dbReference type="RefSeq" id="WP_087643026.1">
    <property type="nucleotide sequence ID" value="NZ_FCON02000005.1"/>
</dbReference>
<reference evidence="2" key="1">
    <citation type="submission" date="2016-01" db="EMBL/GenBank/DDBJ databases">
        <authorList>
            <person name="Peeters C."/>
        </authorList>
    </citation>
    <scope>NUCLEOTIDE SEQUENCE [LARGE SCALE GENOMIC DNA]</scope>
    <source>
        <strain evidence="2">LMG 22940</strain>
    </source>
</reference>
<keyword evidence="3" id="KW-1185">Reference proteome</keyword>
<name>A0A158FLF0_9BURK</name>
<evidence type="ECO:0000313" key="3">
    <source>
        <dbReference type="Proteomes" id="UP000054770"/>
    </source>
</evidence>
<keyword evidence="1" id="KW-0812">Transmembrane</keyword>
<comment type="caution">
    <text evidence="2">The sequence shown here is derived from an EMBL/GenBank/DDBJ whole genome shotgun (WGS) entry which is preliminary data.</text>
</comment>